<dbReference type="FunFam" id="3.40.50.2000:FF:000030">
    <property type="entry name" value="Sterol 3-beta-glucosyltransferase UGT80A2"/>
    <property type="match status" value="1"/>
</dbReference>
<dbReference type="InterPro" id="IPR004276">
    <property type="entry name" value="GlycoTrans_28_N"/>
</dbReference>
<gene>
    <name evidence="13" type="ORF">EUTSA_v10005442mg</name>
</gene>
<feature type="region of interest" description="Disordered" evidence="11">
    <location>
        <begin position="42"/>
        <end position="61"/>
    </location>
</feature>
<evidence type="ECO:0000256" key="6">
    <source>
        <dbReference type="ARBA" id="ARBA00022955"/>
    </source>
</evidence>
<dbReference type="PANTHER" id="PTHR48050">
    <property type="entry name" value="STEROL 3-BETA-GLUCOSYLTRANSFERASE"/>
    <property type="match status" value="1"/>
</dbReference>
<evidence type="ECO:0000256" key="11">
    <source>
        <dbReference type="SAM" id="MobiDB-lite"/>
    </source>
</evidence>
<comment type="similarity">
    <text evidence="1">Belongs to the glycosyltransferase 28 family.</text>
</comment>
<evidence type="ECO:0000259" key="12">
    <source>
        <dbReference type="Pfam" id="PF03033"/>
    </source>
</evidence>
<dbReference type="Gene3D" id="3.40.50.2000">
    <property type="entry name" value="Glycogen Phosphorylase B"/>
    <property type="match status" value="2"/>
</dbReference>
<reference evidence="13 14" key="1">
    <citation type="journal article" date="2013" name="Front. Plant Sci.">
        <title>The Reference Genome of the Halophytic Plant Eutrema salsugineum.</title>
        <authorList>
            <person name="Yang R."/>
            <person name="Jarvis D.E."/>
            <person name="Chen H."/>
            <person name="Beilstein M.A."/>
            <person name="Grimwood J."/>
            <person name="Jenkins J."/>
            <person name="Shu S."/>
            <person name="Prochnik S."/>
            <person name="Xin M."/>
            <person name="Ma C."/>
            <person name="Schmutz J."/>
            <person name="Wing R.A."/>
            <person name="Mitchell-Olds T."/>
            <person name="Schumaker K.S."/>
            <person name="Wang X."/>
        </authorList>
    </citation>
    <scope>NUCLEOTIDE SEQUENCE [LARGE SCALE GENOMIC DNA]</scope>
</reference>
<keyword evidence="14" id="KW-1185">Reference proteome</keyword>
<keyword evidence="4" id="KW-0328">Glycosyltransferase</keyword>
<dbReference type="InterPro" id="IPR050426">
    <property type="entry name" value="Glycosyltransferase_28"/>
</dbReference>
<dbReference type="Pfam" id="PF03033">
    <property type="entry name" value="Glyco_transf_28"/>
    <property type="match status" value="1"/>
</dbReference>
<organism evidence="13 14">
    <name type="scientific">Eutrema salsugineum</name>
    <name type="common">Saltwater cress</name>
    <name type="synonym">Sisymbrium salsugineum</name>
    <dbReference type="NCBI Taxonomy" id="72664"/>
    <lineage>
        <taxon>Eukaryota</taxon>
        <taxon>Viridiplantae</taxon>
        <taxon>Streptophyta</taxon>
        <taxon>Embryophyta</taxon>
        <taxon>Tracheophyta</taxon>
        <taxon>Spermatophyta</taxon>
        <taxon>Magnoliopsida</taxon>
        <taxon>eudicotyledons</taxon>
        <taxon>Gunneridae</taxon>
        <taxon>Pentapetalae</taxon>
        <taxon>rosids</taxon>
        <taxon>malvids</taxon>
        <taxon>Brassicales</taxon>
        <taxon>Brassicaceae</taxon>
        <taxon>Eutremeae</taxon>
        <taxon>Eutrema</taxon>
    </lineage>
</organism>
<evidence type="ECO:0000256" key="7">
    <source>
        <dbReference type="ARBA" id="ARBA00023011"/>
    </source>
</evidence>
<dbReference type="OMA" id="WIREHGI"/>
<name>V4L0M2_EUTSA</name>
<dbReference type="KEGG" id="eus:EUTSA_v10005442mg"/>
<accession>V4L0M2</accession>
<evidence type="ECO:0000256" key="9">
    <source>
        <dbReference type="ARBA" id="ARBA00023166"/>
    </source>
</evidence>
<dbReference type="SUPFAM" id="SSF53756">
    <property type="entry name" value="UDP-Glycosyltransferase/glycogen phosphorylase"/>
    <property type="match status" value="1"/>
</dbReference>
<dbReference type="Proteomes" id="UP000030689">
    <property type="component" value="Unassembled WGS sequence"/>
</dbReference>
<evidence type="ECO:0000256" key="10">
    <source>
        <dbReference type="ARBA" id="ARBA00023221"/>
    </source>
</evidence>
<evidence type="ECO:0000313" key="14">
    <source>
        <dbReference type="Proteomes" id="UP000030689"/>
    </source>
</evidence>
<keyword evidence="7" id="KW-0756">Sterol biosynthesis</keyword>
<dbReference type="AlphaFoldDB" id="V4L0M2"/>
<evidence type="ECO:0000256" key="4">
    <source>
        <dbReference type="ARBA" id="ARBA00022676"/>
    </source>
</evidence>
<dbReference type="GO" id="GO:0009845">
    <property type="term" value="P:seed germination"/>
    <property type="evidence" value="ECO:0007669"/>
    <property type="project" value="EnsemblPlants"/>
</dbReference>
<keyword evidence="10" id="KW-0753">Steroid metabolism</keyword>
<dbReference type="eggNOG" id="KOG1192">
    <property type="taxonomic scope" value="Eukaryota"/>
</dbReference>
<evidence type="ECO:0000313" key="13">
    <source>
        <dbReference type="EMBL" id="ESQ33273.1"/>
    </source>
</evidence>
<dbReference type="GO" id="GO:0010214">
    <property type="term" value="P:seed coat development"/>
    <property type="evidence" value="ECO:0007669"/>
    <property type="project" value="EnsemblPlants"/>
</dbReference>
<evidence type="ECO:0000256" key="5">
    <source>
        <dbReference type="ARBA" id="ARBA00022679"/>
    </source>
</evidence>
<dbReference type="CDD" id="cd03784">
    <property type="entry name" value="GT1_Gtf-like"/>
    <property type="match status" value="1"/>
</dbReference>
<dbReference type="GO" id="GO:0016126">
    <property type="term" value="P:sterol biosynthetic process"/>
    <property type="evidence" value="ECO:0007669"/>
    <property type="project" value="UniProtKB-KW"/>
</dbReference>
<evidence type="ECO:0000256" key="2">
    <source>
        <dbReference type="ARBA" id="ARBA00012650"/>
    </source>
</evidence>
<dbReference type="GO" id="GO:0009813">
    <property type="term" value="P:flavonoid biosynthetic process"/>
    <property type="evidence" value="ECO:0007669"/>
    <property type="project" value="EnsemblPlants"/>
</dbReference>
<dbReference type="EMBL" id="KI517748">
    <property type="protein sequence ID" value="ESQ33273.1"/>
    <property type="molecule type" value="Genomic_DNA"/>
</dbReference>
<keyword evidence="3" id="KW-0444">Lipid biosynthesis</keyword>
<evidence type="ECO:0000256" key="3">
    <source>
        <dbReference type="ARBA" id="ARBA00022516"/>
    </source>
</evidence>
<dbReference type="GO" id="GO:0016906">
    <property type="term" value="F:sterol 3-beta-glucosyltransferase activity"/>
    <property type="evidence" value="ECO:0007669"/>
    <property type="project" value="UniProtKB-EC"/>
</dbReference>
<keyword evidence="9" id="KW-1207">Sterol metabolism</keyword>
<proteinExistence type="inferred from homology"/>
<evidence type="ECO:0000256" key="1">
    <source>
        <dbReference type="ARBA" id="ARBA00006962"/>
    </source>
</evidence>
<sequence length="618" mass="69237">MASNVVNHPLQDLDDVIRSHKDDDKEFSDEDNGVNNVKANLLETSGSVESAPEGSGRSSEWRRGLDHCITAPVGLYGDMLVDGNEIQYSRSLTEKGSPASHNSKLDRLSEREKQKLIVELVRIQNDGTVEVDIDKGTPVSELLVFQPTKGQPPIAYEKSYVDSFRAIPRLKIVILVVGTRGDVQPFLAMAKRLQEFGHRVRLATHANFCSFVRSAGVEFYPLGGDPRELAGYMARNKGLIPSGPGEIAKQRKQLKAIIESLLPACTEPDMQTAASFRAQAIIANPPAYGHVHVAEALGVPIHIFFTMPWTPTHEFPHPLARVPQSAAYWLSYIVVDLMVWWSIRTYINDFRKRKLNLAPIAYFSTYHGSISHLPTAYMWSPHVVPKPNDWGPLVDVVGYCFMNLGSKYQPREEFIHWIERGSRPIYIGFGSMPLDDPKKTMDIILETLRDTEQRGIVDRGWGGLGNPVVSFFFRYLMYYYINIHHGGAGTTATGLKAGCPTTIVPFFGDQFFWGERIYEKGLGPTPIPIAQLNVENLSNSIRFMLQPEVKSRVMELAKVLENEDGVAAAVDVFHRHLPPELPLPESLPEKKDEDDRPDLLQWFFIQIGKKCCLPCGGV</sequence>
<dbReference type="GO" id="GO:0005975">
    <property type="term" value="P:carbohydrate metabolic process"/>
    <property type="evidence" value="ECO:0007669"/>
    <property type="project" value="InterPro"/>
</dbReference>
<protein>
    <recommendedName>
        <fullName evidence="2">sterol 3beta-glucosyltransferase</fullName>
        <ecNumber evidence="2">2.4.1.173</ecNumber>
    </recommendedName>
</protein>
<dbReference type="FunFam" id="3.40.50.2000:FF:000009">
    <property type="entry name" value="Sterol 3-beta-glucosyltransferase UGT80A2"/>
    <property type="match status" value="1"/>
</dbReference>
<evidence type="ECO:0000256" key="8">
    <source>
        <dbReference type="ARBA" id="ARBA00023098"/>
    </source>
</evidence>
<keyword evidence="5" id="KW-0808">Transferase</keyword>
<keyword evidence="6" id="KW-0752">Steroid biosynthesis</keyword>
<dbReference type="InterPro" id="IPR002213">
    <property type="entry name" value="UDP_glucos_trans"/>
</dbReference>
<dbReference type="EC" id="2.4.1.173" evidence="2"/>
<keyword evidence="8" id="KW-0443">Lipid metabolism</keyword>
<dbReference type="Gramene" id="ESQ33273">
    <property type="protein sequence ID" value="ESQ33273"/>
    <property type="gene ID" value="EUTSA_v10005442mg"/>
</dbReference>
<dbReference type="PANTHER" id="PTHR48050:SF16">
    <property type="entry name" value="STEROL 3-BETA-GLUCOSYLTRANSFERASE UGT80B1"/>
    <property type="match status" value="1"/>
</dbReference>
<dbReference type="STRING" id="72664.V4L0M2"/>
<feature type="domain" description="Glycosyltransferase family 28 N-terminal" evidence="12">
    <location>
        <begin position="172"/>
        <end position="315"/>
    </location>
</feature>